<evidence type="ECO:0000256" key="6">
    <source>
        <dbReference type="PROSITE-ProRule" id="PRU00302"/>
    </source>
</evidence>
<dbReference type="Pfam" id="PF00094">
    <property type="entry name" value="VWD"/>
    <property type="match status" value="1"/>
</dbReference>
<reference key="1">
    <citation type="journal article" date="2007" name="Nature">
        <title>The medaka draft genome and insights into vertebrate genome evolution.</title>
        <authorList>
            <person name="Kasahara M."/>
            <person name="Naruse K."/>
            <person name="Sasaki S."/>
            <person name="Nakatani Y."/>
            <person name="Qu W."/>
            <person name="Ahsan B."/>
            <person name="Yamada T."/>
            <person name="Nagayasu Y."/>
            <person name="Doi K."/>
            <person name="Kasai Y."/>
            <person name="Jindo T."/>
            <person name="Kobayashi D."/>
            <person name="Shimada A."/>
            <person name="Toyoda A."/>
            <person name="Kuroki Y."/>
            <person name="Fujiyama A."/>
            <person name="Sasaki T."/>
            <person name="Shimizu A."/>
            <person name="Asakawa S."/>
            <person name="Shimizu N."/>
            <person name="Hashimoto S."/>
            <person name="Yang J."/>
            <person name="Lee Y."/>
            <person name="Matsushima K."/>
            <person name="Sugano S."/>
            <person name="Sakaizumi M."/>
            <person name="Narita T."/>
            <person name="Ohishi K."/>
            <person name="Haga S."/>
            <person name="Ohta F."/>
            <person name="Nomoto H."/>
            <person name="Nogata K."/>
            <person name="Morishita T."/>
            <person name="Endo T."/>
            <person name="Shin-I T."/>
            <person name="Takeda H."/>
            <person name="Morishita S."/>
            <person name="Kohara Y."/>
        </authorList>
    </citation>
    <scope>NUCLEOTIDE SEQUENCE [LARGE SCALE GENOMIC DNA]</scope>
    <source>
        <strain>Hd-rR</strain>
    </source>
</reference>
<evidence type="ECO:0000256" key="4">
    <source>
        <dbReference type="ARBA" id="ARBA00023136"/>
    </source>
</evidence>
<dbReference type="InterPro" id="IPR001846">
    <property type="entry name" value="VWF_type-D"/>
</dbReference>
<dbReference type="InterPro" id="IPR036024">
    <property type="entry name" value="Somatomedin_B-like_dom_sf"/>
</dbReference>
<evidence type="ECO:0000256" key="7">
    <source>
        <dbReference type="SAM" id="Phobius"/>
    </source>
</evidence>
<evidence type="ECO:0000256" key="2">
    <source>
        <dbReference type="ARBA" id="ARBA00022692"/>
    </source>
</evidence>
<evidence type="ECO:0000259" key="10">
    <source>
        <dbReference type="PROSITE" id="PS50958"/>
    </source>
</evidence>
<feature type="domain" description="Sushi" evidence="9">
    <location>
        <begin position="758"/>
        <end position="815"/>
    </location>
</feature>
<dbReference type="Pfam" id="PF03782">
    <property type="entry name" value="AMOP"/>
    <property type="match status" value="1"/>
</dbReference>
<evidence type="ECO:0000256" key="3">
    <source>
        <dbReference type="ARBA" id="ARBA00022989"/>
    </source>
</evidence>
<evidence type="ECO:0000313" key="12">
    <source>
        <dbReference type="Ensembl" id="ENSORLP00020029232.1"/>
    </source>
</evidence>
<reference evidence="12 13" key="2">
    <citation type="submission" date="2017-04" db="EMBL/GenBank/DDBJ databases">
        <title>CpG methylation of centromeres and impact of large insertions on vertebrate speciation.</title>
        <authorList>
            <person name="Ichikawa K."/>
            <person name="Yoshimura J."/>
            <person name="Morishita S."/>
        </authorList>
    </citation>
    <scope>NUCLEOTIDE SEQUENCE</scope>
    <source>
        <strain evidence="12 13">HNI</strain>
    </source>
</reference>
<keyword evidence="2 7" id="KW-0812">Transmembrane</keyword>
<feature type="domain" description="SMB" evidence="10">
    <location>
        <begin position="69"/>
        <end position="108"/>
    </location>
</feature>
<keyword evidence="4 7" id="KW-0472">Membrane</keyword>
<dbReference type="PROSITE" id="PS00524">
    <property type="entry name" value="SMB_1"/>
    <property type="match status" value="1"/>
</dbReference>
<accession>A0A3P9M8H3</accession>
<dbReference type="SUPFAM" id="SSF90188">
    <property type="entry name" value="Somatomedin B domain"/>
    <property type="match status" value="1"/>
</dbReference>
<feature type="disulfide bond" evidence="6">
    <location>
        <begin position="786"/>
        <end position="813"/>
    </location>
</feature>
<evidence type="ECO:0000313" key="13">
    <source>
        <dbReference type="Proteomes" id="UP000265180"/>
    </source>
</evidence>
<comment type="subcellular location">
    <subcellularLocation>
        <location evidence="1">Membrane</location>
    </subcellularLocation>
</comment>
<feature type="domain" description="VWFD" evidence="11">
    <location>
        <begin position="486"/>
        <end position="672"/>
    </location>
</feature>
<dbReference type="PROSITE" id="PS50856">
    <property type="entry name" value="AMOP"/>
    <property type="match status" value="1"/>
</dbReference>
<dbReference type="PROSITE" id="PS51233">
    <property type="entry name" value="VWFD"/>
    <property type="match status" value="1"/>
</dbReference>
<dbReference type="PROSITE" id="PS50958">
    <property type="entry name" value="SMB_2"/>
    <property type="match status" value="1"/>
</dbReference>
<dbReference type="PANTHER" id="PTHR13802">
    <property type="entry name" value="MUCIN 4-RELATED"/>
    <property type="match status" value="1"/>
</dbReference>
<dbReference type="AlphaFoldDB" id="A0A3P9M8H3"/>
<dbReference type="PROSITE" id="PS50923">
    <property type="entry name" value="SUSHI"/>
    <property type="match status" value="1"/>
</dbReference>
<reference evidence="12" key="3">
    <citation type="submission" date="2025-08" db="UniProtKB">
        <authorList>
            <consortium name="Ensembl"/>
        </authorList>
    </citation>
    <scope>IDENTIFICATION</scope>
    <source>
        <strain evidence="12">HNI</strain>
    </source>
</reference>
<evidence type="ECO:0000256" key="5">
    <source>
        <dbReference type="ARBA" id="ARBA00023157"/>
    </source>
</evidence>
<dbReference type="CDD" id="cd00033">
    <property type="entry name" value="CCP"/>
    <property type="match status" value="1"/>
</dbReference>
<evidence type="ECO:0000259" key="8">
    <source>
        <dbReference type="PROSITE" id="PS50856"/>
    </source>
</evidence>
<dbReference type="InterPro" id="IPR056619">
    <property type="entry name" value="C8-3_MUC4"/>
</dbReference>
<evidence type="ECO:0000259" key="9">
    <source>
        <dbReference type="PROSITE" id="PS50923"/>
    </source>
</evidence>
<dbReference type="InterPro" id="IPR005533">
    <property type="entry name" value="AMOP_dom"/>
</dbReference>
<dbReference type="InterPro" id="IPR000436">
    <property type="entry name" value="Sushi_SCR_CCP_dom"/>
</dbReference>
<evidence type="ECO:0000259" key="11">
    <source>
        <dbReference type="PROSITE" id="PS51233"/>
    </source>
</evidence>
<dbReference type="SMART" id="SM00723">
    <property type="entry name" value="AMOP"/>
    <property type="match status" value="1"/>
</dbReference>
<dbReference type="InterPro" id="IPR035976">
    <property type="entry name" value="Sushi/SCR/CCP_sf"/>
</dbReference>
<dbReference type="Pfam" id="PF23263">
    <property type="entry name" value="C8-3_MUC4"/>
    <property type="match status" value="1"/>
</dbReference>
<evidence type="ECO:0000256" key="1">
    <source>
        <dbReference type="ARBA" id="ARBA00004370"/>
    </source>
</evidence>
<name>A0A3P9M8H3_ORYLA</name>
<keyword evidence="5 6" id="KW-1015">Disulfide bond</keyword>
<keyword evidence="6" id="KW-0768">Sushi</keyword>
<dbReference type="Pfam" id="PF00084">
    <property type="entry name" value="Sushi"/>
    <property type="match status" value="1"/>
</dbReference>
<proteinExistence type="predicted"/>
<comment type="caution">
    <text evidence="6">Lacks conserved residue(s) required for the propagation of feature annotation.</text>
</comment>
<dbReference type="Ensembl" id="ENSORLT00020032096.1">
    <property type="protein sequence ID" value="ENSORLP00020029232.1"/>
    <property type="gene ID" value="ENSORLG00020013108.1"/>
</dbReference>
<dbReference type="InterPro" id="IPR001212">
    <property type="entry name" value="Somatomedin_B_dom"/>
</dbReference>
<dbReference type="Proteomes" id="UP000265180">
    <property type="component" value="Chromosome 9"/>
</dbReference>
<organism evidence="12 13">
    <name type="scientific">Oryzias latipes</name>
    <name type="common">Japanese rice fish</name>
    <name type="synonym">Japanese killifish</name>
    <dbReference type="NCBI Taxonomy" id="8090"/>
    <lineage>
        <taxon>Eukaryota</taxon>
        <taxon>Metazoa</taxon>
        <taxon>Chordata</taxon>
        <taxon>Craniata</taxon>
        <taxon>Vertebrata</taxon>
        <taxon>Euteleostomi</taxon>
        <taxon>Actinopterygii</taxon>
        <taxon>Neopterygii</taxon>
        <taxon>Teleostei</taxon>
        <taxon>Neoteleostei</taxon>
        <taxon>Acanthomorphata</taxon>
        <taxon>Ovalentaria</taxon>
        <taxon>Atherinomorphae</taxon>
        <taxon>Beloniformes</taxon>
        <taxon>Adrianichthyidae</taxon>
        <taxon>Oryziinae</taxon>
        <taxon>Oryzias</taxon>
    </lineage>
</organism>
<dbReference type="Gene3D" id="2.10.70.10">
    <property type="entry name" value="Complement Module, domain 1"/>
    <property type="match status" value="1"/>
</dbReference>
<evidence type="ECO:0008006" key="14">
    <source>
        <dbReference type="Google" id="ProtNLM"/>
    </source>
</evidence>
<dbReference type="SMART" id="SM00032">
    <property type="entry name" value="CCP"/>
    <property type="match status" value="1"/>
</dbReference>
<dbReference type="Pfam" id="PF01033">
    <property type="entry name" value="Somatomedin_B"/>
    <property type="match status" value="1"/>
</dbReference>
<dbReference type="InterPro" id="IPR051495">
    <property type="entry name" value="Epithelial_Barrier/Signaling"/>
</dbReference>
<keyword evidence="3 7" id="KW-1133">Transmembrane helix</keyword>
<dbReference type="PANTHER" id="PTHR13802:SF63">
    <property type="entry name" value="SUSHI DOMAIN-CONTAINING PROTEIN 2"/>
    <property type="match status" value="1"/>
</dbReference>
<feature type="transmembrane region" description="Helical" evidence="7">
    <location>
        <begin position="819"/>
        <end position="841"/>
    </location>
</feature>
<dbReference type="SUPFAM" id="SSF57535">
    <property type="entry name" value="Complement control module/SCR domain"/>
    <property type="match status" value="1"/>
</dbReference>
<feature type="domain" description="AMOP" evidence="8">
    <location>
        <begin position="326"/>
        <end position="474"/>
    </location>
</feature>
<dbReference type="GO" id="GO:0016020">
    <property type="term" value="C:membrane"/>
    <property type="evidence" value="ECO:0007669"/>
    <property type="project" value="UniProtKB-SubCell"/>
</dbReference>
<sequence>MLLLFCVTETRVEPVSRFFSATFVPVYSSTSQESDFLLTFVSIPPNKTRSMRAFLFVWGLWFISSTETAGLTCRGRCGTVLQECSCRASCVSLESCCADFQRSCFQVSPYSSSMLGGRLLRIQDLDLNPGGSLFCRFKGETQRGGFLEGKLGAFCVSPLLLETGWIPFDISTDGVDFNRSGEFLSVHPSRADPALQVTLVDPERWQNYGVTGEAGTLRMTWNRSLIQTEKVNVELWGYREVNRSSGAETSSPQAELRYLYSLVRNVPNSGDFGFYPQPREEFSSWELGNIRITASSQSEGERDVEGLWSPGHVLAWHLEQAFRDDPAGWAGDRCLRWDRHEKMLPDVLDELEDCPCTLAQARADTGRFHTDYSCNLDSGSACTYHPGSVHCVRGIRAGPASGSGQQCCYDGSGSLLLTGDSAGGSTPDRAHDWGSPPYQKPPRVPGYSHWLYDVVSFYHCCLWSDGCHVYFNHRPSSGCSRYQPPTAGLVFGNLHFITFDGFSYTFSGKGEYQLLSSGELSLQARTERAKLPNGSLADATQLSAVAMRENSSDVLEVRLAGGHLQVLRNQKVLPFSENKWMDLRGAFVFGPAPNHVSVMFSSGVGVEVHLNGGALAATVLLPAEFSNHSQGLLALKAADQSRGPAPQFGRGASMEDMFVIGATWNISKTSSLFTYDSDDLLDSYYFPPSHDSTFVPAFTPPETPDDPLVADMRAACVGEGAEFCEHDTLVTRSLEKGNASLGAYRGHRTLRRALEPVVSCGFLPAPTNGKKNGTRYLQGDTVRFSCNDGFLLFGSEERRCLDDGSWSGEQTHCVREENVSFILGTIGSICAVVTMAIMIRLQTRKQSRKKKSGAMEMVTQVQTC</sequence>
<protein>
    <recommendedName>
        <fullName evidence="14">Sushi domain containing 2</fullName>
    </recommendedName>
</protein>
<reference evidence="12" key="4">
    <citation type="submission" date="2025-09" db="UniProtKB">
        <authorList>
            <consortium name="Ensembl"/>
        </authorList>
    </citation>
    <scope>IDENTIFICATION</scope>
    <source>
        <strain evidence="12">HNI</strain>
    </source>
</reference>